<reference evidence="7" key="1">
    <citation type="submission" date="2021-01" db="EMBL/GenBank/DDBJ databases">
        <authorList>
            <person name="Corre E."/>
            <person name="Pelletier E."/>
            <person name="Niang G."/>
            <person name="Scheremetjew M."/>
            <person name="Finn R."/>
            <person name="Kale V."/>
            <person name="Holt S."/>
            <person name="Cochrane G."/>
            <person name="Meng A."/>
            <person name="Brown T."/>
            <person name="Cohen L."/>
        </authorList>
    </citation>
    <scope>NUCLEOTIDE SEQUENCE</scope>
    <source>
        <strain evidence="7">CCMP3105</strain>
    </source>
</reference>
<dbReference type="InterPro" id="IPR039417">
    <property type="entry name" value="Peptidase_C1A_papain-like"/>
</dbReference>
<dbReference type="Pfam" id="PF08246">
    <property type="entry name" value="Inhibitor_I29"/>
    <property type="match status" value="1"/>
</dbReference>
<dbReference type="InterPro" id="IPR013201">
    <property type="entry name" value="Prot_inhib_I29"/>
</dbReference>
<evidence type="ECO:0000256" key="3">
    <source>
        <dbReference type="ARBA" id="ARBA00023157"/>
    </source>
</evidence>
<feature type="chain" id="PRO_5031403245" description="Peptidase C1A papain C-terminal domain-containing protein" evidence="4">
    <location>
        <begin position="29"/>
        <end position="443"/>
    </location>
</feature>
<dbReference type="SUPFAM" id="SSF54001">
    <property type="entry name" value="Cysteine proteinases"/>
    <property type="match status" value="1"/>
</dbReference>
<feature type="domain" description="Peptidase C1A papain C-terminal" evidence="5">
    <location>
        <begin position="151"/>
        <end position="395"/>
    </location>
</feature>
<keyword evidence="2" id="KW-0865">Zymogen</keyword>
<dbReference type="Pfam" id="PF00112">
    <property type="entry name" value="Peptidase_C1"/>
    <property type="match status" value="1"/>
</dbReference>
<dbReference type="PRINTS" id="PR00705">
    <property type="entry name" value="PAPAIN"/>
</dbReference>
<evidence type="ECO:0000256" key="4">
    <source>
        <dbReference type="SAM" id="SignalP"/>
    </source>
</evidence>
<evidence type="ECO:0008006" key="8">
    <source>
        <dbReference type="Google" id="ProtNLM"/>
    </source>
</evidence>
<keyword evidence="4" id="KW-0732">Signal</keyword>
<evidence type="ECO:0000256" key="1">
    <source>
        <dbReference type="ARBA" id="ARBA00008455"/>
    </source>
</evidence>
<keyword evidence="3" id="KW-1015">Disulfide bond</keyword>
<dbReference type="InterPro" id="IPR013128">
    <property type="entry name" value="Peptidase_C1A"/>
</dbReference>
<evidence type="ECO:0000313" key="7">
    <source>
        <dbReference type="EMBL" id="CAE4632754.1"/>
    </source>
</evidence>
<dbReference type="PROSITE" id="PS00639">
    <property type="entry name" value="THIOL_PROTEASE_HIS"/>
    <property type="match status" value="1"/>
</dbReference>
<dbReference type="InterPro" id="IPR038765">
    <property type="entry name" value="Papain-like_cys_pep_sf"/>
</dbReference>
<feature type="domain" description="Cathepsin propeptide inhibitor" evidence="6">
    <location>
        <begin position="60"/>
        <end position="118"/>
    </location>
</feature>
<dbReference type="InterPro" id="IPR000668">
    <property type="entry name" value="Peptidase_C1A_C"/>
</dbReference>
<name>A0A7S4S2P4_9DINO</name>
<proteinExistence type="inferred from homology"/>
<gene>
    <name evidence="7" type="ORF">AMON00008_LOCUS44185</name>
</gene>
<dbReference type="EMBL" id="HBNR01062649">
    <property type="protein sequence ID" value="CAE4632754.1"/>
    <property type="molecule type" value="Transcribed_RNA"/>
</dbReference>
<dbReference type="InterPro" id="IPR025660">
    <property type="entry name" value="Pept_his_AS"/>
</dbReference>
<evidence type="ECO:0000259" key="6">
    <source>
        <dbReference type="SMART" id="SM00848"/>
    </source>
</evidence>
<evidence type="ECO:0000259" key="5">
    <source>
        <dbReference type="SMART" id="SM00645"/>
    </source>
</evidence>
<dbReference type="AlphaFoldDB" id="A0A7S4S2P4"/>
<protein>
    <recommendedName>
        <fullName evidence="8">Peptidase C1A papain C-terminal domain-containing protein</fullName>
    </recommendedName>
</protein>
<accession>A0A7S4S2P4</accession>
<dbReference type="InterPro" id="IPR000169">
    <property type="entry name" value="Pept_cys_AS"/>
</dbReference>
<dbReference type="Gene3D" id="3.90.70.10">
    <property type="entry name" value="Cysteine proteinases"/>
    <property type="match status" value="1"/>
</dbReference>
<dbReference type="GO" id="GO:0008234">
    <property type="term" value="F:cysteine-type peptidase activity"/>
    <property type="evidence" value="ECO:0007669"/>
    <property type="project" value="InterPro"/>
</dbReference>
<dbReference type="GO" id="GO:0006508">
    <property type="term" value="P:proteolysis"/>
    <property type="evidence" value="ECO:0007669"/>
    <property type="project" value="InterPro"/>
</dbReference>
<feature type="signal peptide" evidence="4">
    <location>
        <begin position="1"/>
        <end position="28"/>
    </location>
</feature>
<dbReference type="SMART" id="SM00848">
    <property type="entry name" value="Inhibitor_I29"/>
    <property type="match status" value="1"/>
</dbReference>
<organism evidence="7">
    <name type="scientific">Alexandrium monilatum</name>
    <dbReference type="NCBI Taxonomy" id="311494"/>
    <lineage>
        <taxon>Eukaryota</taxon>
        <taxon>Sar</taxon>
        <taxon>Alveolata</taxon>
        <taxon>Dinophyceae</taxon>
        <taxon>Gonyaulacales</taxon>
        <taxon>Pyrocystaceae</taxon>
        <taxon>Alexandrium</taxon>
    </lineage>
</organism>
<dbReference type="PANTHER" id="PTHR12411">
    <property type="entry name" value="CYSTEINE PROTEASE FAMILY C1-RELATED"/>
    <property type="match status" value="1"/>
</dbReference>
<sequence length="443" mass="49175">MACHPREMKDSYRFVWALVLILVRKVEGLAERYKLSYDATSFLTTKGGQSGASPLWAMHFHDYVEKFGRSYQPGTAEYERRRALFEERVLEAQRHNARPDRLWEAGVNELTDRTPEELQRLRGYGRNVRPAGGPGPELVGTSAVEFDLSKLPKEFSWQGVLRATTEVQDQDQCGSCWAFASATVLRAHSELFQKDHHFSVQQIVSCTPNPRECGGQGGCTGATAELAMHYVSQVGSLSEKDFPYTATEEECPSGLRLQQPLDVSTVAGPSLHQIVSSGTDAASLGLTGFLKLPENQLEPILLRLFAEGPLAVSIAAGSGWNMYWSGIYDSCQRDIVIDHAVMLVGWGEDKPAKYWQLQNSWGPSWGEGGFIRIIRHDLQTERSYCGWDTDPSIGSGCRGGPSSVWICGSCGILYDVVMPTFSVGQNSWWARHGRNVTDTSLRQ</sequence>
<dbReference type="PROSITE" id="PS00139">
    <property type="entry name" value="THIOL_PROTEASE_CYS"/>
    <property type="match status" value="1"/>
</dbReference>
<dbReference type="SMART" id="SM00645">
    <property type="entry name" value="Pept_C1"/>
    <property type="match status" value="1"/>
</dbReference>
<comment type="similarity">
    <text evidence="1">Belongs to the peptidase C1 family.</text>
</comment>
<dbReference type="CDD" id="cd02248">
    <property type="entry name" value="Peptidase_C1A"/>
    <property type="match status" value="1"/>
</dbReference>
<evidence type="ECO:0000256" key="2">
    <source>
        <dbReference type="ARBA" id="ARBA00023145"/>
    </source>
</evidence>